<dbReference type="AlphaFoldDB" id="A0A9Q0PBM4"/>
<evidence type="ECO:0000313" key="14">
    <source>
        <dbReference type="EMBL" id="KAJ6685071.1"/>
    </source>
</evidence>
<evidence type="ECO:0000256" key="9">
    <source>
        <dbReference type="ARBA" id="ARBA00023054"/>
    </source>
</evidence>
<dbReference type="OrthoDB" id="407355at2759"/>
<comment type="subcellular location">
    <subcellularLocation>
        <location evidence="2">Plastid</location>
        <location evidence="2">Chloroplast</location>
    </subcellularLocation>
</comment>
<evidence type="ECO:0000256" key="7">
    <source>
        <dbReference type="ARBA" id="ARBA00022917"/>
    </source>
</evidence>
<evidence type="ECO:0000256" key="12">
    <source>
        <dbReference type="SAM" id="MobiDB-lite"/>
    </source>
</evidence>
<evidence type="ECO:0000313" key="15">
    <source>
        <dbReference type="Proteomes" id="UP001151532"/>
    </source>
</evidence>
<feature type="coiled-coil region" evidence="11">
    <location>
        <begin position="369"/>
        <end position="410"/>
    </location>
</feature>
<sequence>MTEAAFENLPSKQTLRDITPARSKSNAVYQSKGQMKRRYASLKASEQDSDLKLPGRPGFRSSVLPGRDVAFACLEILRRDLLDVVELDFITENKNVANVEVLIGRPILVINSTHARPPSRVTDLVNRRRHGGDSAKNHHQARNRQTPFSSPTTPPRLRSIFQPNPNPPQALLSLPGSFHRVPHRAKVCYDSIGATSVSLWSSSANYSSVRNGSTKLSGKPVAVKRLLQNRRGVVRNATIEEIEAEKSLIEDDAKGRMEKTIDTMRTNFNSVRTGRANPSMLDKIEVEYYGTPVSLKSIAQISTPDASSLLVQPYDKSSLKAIEKAIVSSNLGLTPNNDGEVIRMSIPQLTSERRKELSKMVAKLAEEGKVALRNIRRDALRAYEKLEKEKKLSEDNVKDLSSDLQKLTDEYMKKLDTIFKQKEKELLKV</sequence>
<evidence type="ECO:0000256" key="1">
    <source>
        <dbReference type="ARBA" id="ARBA00002952"/>
    </source>
</evidence>
<organism evidence="14 15">
    <name type="scientific">Salix purpurea</name>
    <name type="common">Purple osier willow</name>
    <dbReference type="NCBI Taxonomy" id="77065"/>
    <lineage>
        <taxon>Eukaryota</taxon>
        <taxon>Viridiplantae</taxon>
        <taxon>Streptophyta</taxon>
        <taxon>Embryophyta</taxon>
        <taxon>Tracheophyta</taxon>
        <taxon>Spermatophyta</taxon>
        <taxon>Magnoliopsida</taxon>
        <taxon>eudicotyledons</taxon>
        <taxon>Gunneridae</taxon>
        <taxon>Pentapetalae</taxon>
        <taxon>rosids</taxon>
        <taxon>fabids</taxon>
        <taxon>Malpighiales</taxon>
        <taxon>Salicaceae</taxon>
        <taxon>Saliceae</taxon>
        <taxon>Salix</taxon>
    </lineage>
</organism>
<comment type="similarity">
    <text evidence="3">Belongs to the RRF family.</text>
</comment>
<evidence type="ECO:0000256" key="6">
    <source>
        <dbReference type="ARBA" id="ARBA00022640"/>
    </source>
</evidence>
<dbReference type="InterPro" id="IPR023584">
    <property type="entry name" value="Ribosome_recyc_fac_dom"/>
</dbReference>
<feature type="compositionally biased region" description="Polar residues" evidence="12">
    <location>
        <begin position="22"/>
        <end position="33"/>
    </location>
</feature>
<evidence type="ECO:0000256" key="10">
    <source>
        <dbReference type="ARBA" id="ARBA00032397"/>
    </source>
</evidence>
<comment type="caution">
    <text evidence="14">The sequence shown here is derived from an EMBL/GenBank/DDBJ whole genome shotgun (WGS) entry which is preliminary data.</text>
</comment>
<feature type="domain" description="Ribosome recycling factor" evidence="13">
    <location>
        <begin position="265"/>
        <end position="427"/>
    </location>
</feature>
<dbReference type="PANTHER" id="PTHR20982:SF3">
    <property type="entry name" value="MITOCHONDRIAL RIBOSOME RECYCLING FACTOR PSEUDO 1"/>
    <property type="match status" value="1"/>
</dbReference>
<keyword evidence="6" id="KW-0934">Plastid</keyword>
<dbReference type="GO" id="GO:0032544">
    <property type="term" value="P:plastid translation"/>
    <property type="evidence" value="ECO:0007669"/>
    <property type="project" value="TreeGrafter"/>
</dbReference>
<dbReference type="EMBL" id="JAPFFK010000019">
    <property type="protein sequence ID" value="KAJ6685071.1"/>
    <property type="molecule type" value="Genomic_DNA"/>
</dbReference>
<evidence type="ECO:0000256" key="2">
    <source>
        <dbReference type="ARBA" id="ARBA00004229"/>
    </source>
</evidence>
<dbReference type="Gene3D" id="3.30.1360.40">
    <property type="match status" value="1"/>
</dbReference>
<keyword evidence="9 11" id="KW-0175">Coiled coil</keyword>
<comment type="function">
    <text evidence="1">Responsible for the release of ribosomes from messenger RNA at the termination of chloroplastic protein biosynthesis.</text>
</comment>
<dbReference type="InterPro" id="IPR036191">
    <property type="entry name" value="RRF_sf"/>
</dbReference>
<keyword evidence="15" id="KW-1185">Reference proteome</keyword>
<evidence type="ECO:0000256" key="5">
    <source>
        <dbReference type="ARBA" id="ARBA00022528"/>
    </source>
</evidence>
<feature type="region of interest" description="Disordered" evidence="12">
    <location>
        <begin position="15"/>
        <end position="35"/>
    </location>
</feature>
<dbReference type="SUPFAM" id="SSF55194">
    <property type="entry name" value="Ribosome recycling factor, RRF"/>
    <property type="match status" value="1"/>
</dbReference>
<reference evidence="14" key="2">
    <citation type="journal article" date="2023" name="Int. J. Mol. Sci.">
        <title>De Novo Assembly and Annotation of 11 Diverse Shrub Willow (Salix) Genomes Reveals Novel Gene Organization in Sex-Linked Regions.</title>
        <authorList>
            <person name="Hyden B."/>
            <person name="Feng K."/>
            <person name="Yates T.B."/>
            <person name="Jawdy S."/>
            <person name="Cereghino C."/>
            <person name="Smart L.B."/>
            <person name="Muchero W."/>
        </authorList>
    </citation>
    <scope>NUCLEOTIDE SEQUENCE</scope>
    <source>
        <tissue evidence="14">Shoot tip</tissue>
    </source>
</reference>
<accession>A0A9Q0PBM4</accession>
<feature type="region of interest" description="Disordered" evidence="12">
    <location>
        <begin position="129"/>
        <end position="166"/>
    </location>
</feature>
<dbReference type="Proteomes" id="UP001151532">
    <property type="component" value="Chromosome 2"/>
</dbReference>
<dbReference type="CDD" id="cd00520">
    <property type="entry name" value="RRF"/>
    <property type="match status" value="1"/>
</dbReference>
<dbReference type="FunFam" id="1.10.132.20:FF:000017">
    <property type="entry name" value="Ribosome-recycling factor chloroplastic"/>
    <property type="match status" value="1"/>
</dbReference>
<gene>
    <name evidence="14" type="ORF">OIU79_015196</name>
</gene>
<dbReference type="Gene3D" id="1.10.132.20">
    <property type="entry name" value="Ribosome-recycling factor"/>
    <property type="match status" value="1"/>
</dbReference>
<dbReference type="PANTHER" id="PTHR20982">
    <property type="entry name" value="RIBOSOME RECYCLING FACTOR"/>
    <property type="match status" value="1"/>
</dbReference>
<protein>
    <recommendedName>
        <fullName evidence="4">Ribosome-recycling factor, chloroplastic</fullName>
    </recommendedName>
    <alternativeName>
        <fullName evidence="10">Ribosome-releasing factor, chloroplastic</fullName>
    </alternativeName>
</protein>
<evidence type="ECO:0000256" key="8">
    <source>
        <dbReference type="ARBA" id="ARBA00022946"/>
    </source>
</evidence>
<dbReference type="FunFam" id="3.30.1360.40:FF:000001">
    <property type="entry name" value="Ribosome-recycling factor"/>
    <property type="match status" value="1"/>
</dbReference>
<evidence type="ECO:0000256" key="11">
    <source>
        <dbReference type="SAM" id="Coils"/>
    </source>
</evidence>
<name>A0A9Q0PBM4_SALPP</name>
<reference evidence="14" key="1">
    <citation type="submission" date="2022-11" db="EMBL/GenBank/DDBJ databases">
        <authorList>
            <person name="Hyden B.L."/>
            <person name="Feng K."/>
            <person name="Yates T."/>
            <person name="Jawdy S."/>
            <person name="Smart L.B."/>
            <person name="Muchero W."/>
        </authorList>
    </citation>
    <scope>NUCLEOTIDE SEQUENCE</scope>
    <source>
        <tissue evidence="14">Shoot tip</tissue>
    </source>
</reference>
<evidence type="ECO:0000256" key="4">
    <source>
        <dbReference type="ARBA" id="ARBA00014063"/>
    </source>
</evidence>
<evidence type="ECO:0000259" key="13">
    <source>
        <dbReference type="Pfam" id="PF01765"/>
    </source>
</evidence>
<evidence type="ECO:0000256" key="3">
    <source>
        <dbReference type="ARBA" id="ARBA00005912"/>
    </source>
</evidence>
<proteinExistence type="inferred from homology"/>
<dbReference type="GO" id="GO:0009507">
    <property type="term" value="C:chloroplast"/>
    <property type="evidence" value="ECO:0007669"/>
    <property type="project" value="UniProtKB-SubCell"/>
</dbReference>
<dbReference type="HAMAP" id="MF_00040">
    <property type="entry name" value="RRF"/>
    <property type="match status" value="1"/>
</dbReference>
<keyword evidence="5" id="KW-0150">Chloroplast</keyword>
<keyword evidence="8" id="KW-0809">Transit peptide</keyword>
<dbReference type="InterPro" id="IPR002661">
    <property type="entry name" value="Ribosome_recyc_fac"/>
</dbReference>
<dbReference type="NCBIfam" id="TIGR00496">
    <property type="entry name" value="frr"/>
    <property type="match status" value="1"/>
</dbReference>
<dbReference type="Pfam" id="PF01765">
    <property type="entry name" value="RRF"/>
    <property type="match status" value="1"/>
</dbReference>
<keyword evidence="7" id="KW-0648">Protein biosynthesis</keyword>
<dbReference type="GO" id="GO:0043023">
    <property type="term" value="F:ribosomal large subunit binding"/>
    <property type="evidence" value="ECO:0007669"/>
    <property type="project" value="TreeGrafter"/>
</dbReference>